<evidence type="ECO:0000313" key="1">
    <source>
        <dbReference type="EMBL" id="KAK1146641.1"/>
    </source>
</evidence>
<evidence type="ECO:0000313" key="2">
    <source>
        <dbReference type="Proteomes" id="UP001177260"/>
    </source>
</evidence>
<gene>
    <name evidence="1" type="primary">MSS4</name>
    <name evidence="1" type="ORF">N8T08_002714</name>
</gene>
<organism evidence="1 2">
    <name type="scientific">Aspergillus melleus</name>
    <dbReference type="NCBI Taxonomy" id="138277"/>
    <lineage>
        <taxon>Eukaryota</taxon>
        <taxon>Fungi</taxon>
        <taxon>Dikarya</taxon>
        <taxon>Ascomycota</taxon>
        <taxon>Pezizomycotina</taxon>
        <taxon>Eurotiomycetes</taxon>
        <taxon>Eurotiomycetidae</taxon>
        <taxon>Eurotiales</taxon>
        <taxon>Aspergillaceae</taxon>
        <taxon>Aspergillus</taxon>
        <taxon>Aspergillus subgen. Circumdati</taxon>
    </lineage>
</organism>
<comment type="caution">
    <text evidence="1">The sequence shown here is derived from an EMBL/GenBank/DDBJ whole genome shotgun (WGS) entry which is preliminary data.</text>
</comment>
<sequence>MPSFSNDGPYQTATATATHPRPFDSPQGKPHDKASVGNTFLWTNWPNGDANHNDAPPNDRQHLANGSAYSLNGPRSSASSYHRDLPHSKDGSMHSLGNGSARDPRDGGRPSMTPDRDYTPRSSDVGAGAGSITSVSGYQPNGTSLGPRSLGGKPMVNGDHSRASADELASLDTSGNVNGTRLSSSQPEDSGYLSPDADRISPSQKGPHRYSSPPVPPSADSSAQQDPNHPGLRQRHTLQVPRTTSGRRSSRDHSEDAYSSGRLSPTTNGRRPSFTLGRRASRTNRSDTFPDEMNPEDDAARWAEAIKHRRASRRRRRDDDDDDRVIVGTKVDQNHVNWVTAYNMLTGIRFTVSRINAKMERELTPADFEAKHKFSFDITGNELTPSAKYDFKFKDYAPWVFRSLRTKFRIDPADYLMSLTSKYILSELGSPGKSGSFFYFSRDYKYIIKTIHHSEHKLLRKILPEYYKHVEQNPNTLISQFYGLHRVKMAYGRKIHFVVMNNLFPPHRDIHQTFDLKGSTIGRDLREDDLEKNPRATLKDLNWVRRNRQLQCGPSKREFFLAQLQRDVELLKRLGIMDYSLLVGIHDAERGNEERLRDKTLQVFSPGGDREEEAAPNMLMRTPSKLESERKARELRLSLKRERPVPLDRAAAKMPEEILDERKFHVFYSDDGGFRATHENGQPGEEIYYLGIIDCLTHYGTVKKLEHFFKGLSHDRSQISPVPPVGYGDRFIQFIKGITMSKEEAERHRESRVSEQRSSSVERTMQAAEKEAAKDVTIANPRTLSTVRDPADPSGSVPASTLPIVDEAGEASSVGGQSQHSRQGPSPVPEKDLPPLPNHPPNHHHHHAFGFGGKGKAVA</sequence>
<keyword evidence="2" id="KW-1185">Reference proteome</keyword>
<accession>A0ACC3B8G3</accession>
<keyword evidence="1" id="KW-0808">Transferase</keyword>
<reference evidence="1 2" key="1">
    <citation type="journal article" date="2023" name="ACS Omega">
        <title>Identification of the Neoaspergillic Acid Biosynthesis Gene Cluster by Establishing an In Vitro CRISPR-Ribonucleoprotein Genetic System in Aspergillus melleus.</title>
        <authorList>
            <person name="Yuan B."/>
            <person name="Grau M.F."/>
            <person name="Murata R.M."/>
            <person name="Torok T."/>
            <person name="Venkateswaran K."/>
            <person name="Stajich J.E."/>
            <person name="Wang C.C.C."/>
        </authorList>
    </citation>
    <scope>NUCLEOTIDE SEQUENCE [LARGE SCALE GENOMIC DNA]</scope>
    <source>
        <strain evidence="1 2">IMV 1140</strain>
    </source>
</reference>
<dbReference type="Proteomes" id="UP001177260">
    <property type="component" value="Unassembled WGS sequence"/>
</dbReference>
<dbReference type="EC" id="2.7.1.68" evidence="1"/>
<proteinExistence type="predicted"/>
<protein>
    <submittedName>
        <fullName evidence="1">Phosphatidylinositol-4-phosphate 5-kinase</fullName>
        <ecNumber evidence="1">2.7.1.68</ecNumber>
    </submittedName>
</protein>
<name>A0ACC3B8G3_9EURO</name>
<dbReference type="EMBL" id="JAOPJF010000016">
    <property type="protein sequence ID" value="KAK1146641.1"/>
    <property type="molecule type" value="Genomic_DNA"/>
</dbReference>